<dbReference type="InterPro" id="IPR023214">
    <property type="entry name" value="HAD_sf"/>
</dbReference>
<dbReference type="InterPro" id="IPR036412">
    <property type="entry name" value="HAD-like_sf"/>
</dbReference>
<dbReference type="Gene3D" id="1.10.150.240">
    <property type="entry name" value="Putative phosphatase, domain 2"/>
    <property type="match status" value="1"/>
</dbReference>
<dbReference type="EMBL" id="RJKE01000001">
    <property type="protein sequence ID" value="ROO86386.1"/>
    <property type="molecule type" value="Genomic_DNA"/>
</dbReference>
<dbReference type="SFLD" id="SFLDG01129">
    <property type="entry name" value="C1.5:_HAD__Beta-PGM__Phosphata"/>
    <property type="match status" value="1"/>
</dbReference>
<dbReference type="InterPro" id="IPR051806">
    <property type="entry name" value="HAD-like_SPP"/>
</dbReference>
<dbReference type="SUPFAM" id="SSF56784">
    <property type="entry name" value="HAD-like"/>
    <property type="match status" value="1"/>
</dbReference>
<gene>
    <name evidence="1" type="ORF">EDD29_3950</name>
</gene>
<evidence type="ECO:0000313" key="1">
    <source>
        <dbReference type="EMBL" id="ROO86386.1"/>
    </source>
</evidence>
<keyword evidence="1" id="KW-0378">Hydrolase</keyword>
<dbReference type="SFLD" id="SFLDS00003">
    <property type="entry name" value="Haloacid_Dehalogenase"/>
    <property type="match status" value="1"/>
</dbReference>
<dbReference type="NCBIfam" id="TIGR01549">
    <property type="entry name" value="HAD-SF-IA-v1"/>
    <property type="match status" value="1"/>
</dbReference>
<evidence type="ECO:0000313" key="2">
    <source>
        <dbReference type="Proteomes" id="UP000272400"/>
    </source>
</evidence>
<protein>
    <submittedName>
        <fullName evidence="1">HAD superfamily hydrolase (TIGR01509 family)/HAD superfamily hydrolase (TIGR01549 family)</fullName>
    </submittedName>
</protein>
<dbReference type="Pfam" id="PF00702">
    <property type="entry name" value="Hydrolase"/>
    <property type="match status" value="1"/>
</dbReference>
<dbReference type="PANTHER" id="PTHR43481:SF4">
    <property type="entry name" value="GLYCEROL-1-PHOSPHATE PHOSPHOHYDROLASE 1-RELATED"/>
    <property type="match status" value="1"/>
</dbReference>
<dbReference type="PANTHER" id="PTHR43481">
    <property type="entry name" value="FRUCTOSE-1-PHOSPHATE PHOSPHATASE"/>
    <property type="match status" value="1"/>
</dbReference>
<dbReference type="InterPro" id="IPR023198">
    <property type="entry name" value="PGP-like_dom2"/>
</dbReference>
<dbReference type="RefSeq" id="WP_246052859.1">
    <property type="nucleotide sequence ID" value="NZ_RJKE01000001.1"/>
</dbReference>
<accession>A0A3N1CYT1</accession>
<dbReference type="NCBIfam" id="TIGR01509">
    <property type="entry name" value="HAD-SF-IA-v3"/>
    <property type="match status" value="1"/>
</dbReference>
<dbReference type="AlphaFoldDB" id="A0A3N1CYT1"/>
<proteinExistence type="predicted"/>
<organism evidence="1 2">
    <name type="scientific">Actinocorallia herbida</name>
    <dbReference type="NCBI Taxonomy" id="58109"/>
    <lineage>
        <taxon>Bacteria</taxon>
        <taxon>Bacillati</taxon>
        <taxon>Actinomycetota</taxon>
        <taxon>Actinomycetes</taxon>
        <taxon>Streptosporangiales</taxon>
        <taxon>Thermomonosporaceae</taxon>
        <taxon>Actinocorallia</taxon>
    </lineage>
</organism>
<dbReference type="Gene3D" id="3.40.50.1000">
    <property type="entry name" value="HAD superfamily/HAD-like"/>
    <property type="match status" value="1"/>
</dbReference>
<name>A0A3N1CYT1_9ACTN</name>
<dbReference type="GO" id="GO:0050308">
    <property type="term" value="F:sugar-phosphatase activity"/>
    <property type="evidence" value="ECO:0007669"/>
    <property type="project" value="TreeGrafter"/>
</dbReference>
<keyword evidence="2" id="KW-1185">Reference proteome</keyword>
<comment type="caution">
    <text evidence="1">The sequence shown here is derived from an EMBL/GenBank/DDBJ whole genome shotgun (WGS) entry which is preliminary data.</text>
</comment>
<dbReference type="InterPro" id="IPR006439">
    <property type="entry name" value="HAD-SF_hydro_IA"/>
</dbReference>
<sequence length="322" mass="33944">MRRAVQDVLAERARPSSGWEKVDLYLSGARLVDFDLSGARARYGDFTGAQFHFVTRFDGAEFASRADFRLPSTGDGVASFHGPVSFEGAVLGRDALRGASSTDEAGHAGALRRLGGMDLAKIDAILFDMDGTLVDSDASVERSWTQWSAAYGAPLARVLEVAHGSPSEVTIRLLFPDWDAETVAEAAARQLAPQYEDLSDVVPTPGAHALLARLEEIAMPWAVVTSADQRLAKARLGACGIIPPLLITTDEISRGKPDPEGFLRAAAELGLPPSRCLVVEDSAPGVAAGRAAGSPVAALKGLHADLDLTGGLPDLLSLLPPR</sequence>
<dbReference type="Proteomes" id="UP000272400">
    <property type="component" value="Unassembled WGS sequence"/>
</dbReference>
<reference evidence="1 2" key="1">
    <citation type="submission" date="2018-11" db="EMBL/GenBank/DDBJ databases">
        <title>Sequencing the genomes of 1000 actinobacteria strains.</title>
        <authorList>
            <person name="Klenk H.-P."/>
        </authorList>
    </citation>
    <scope>NUCLEOTIDE SEQUENCE [LARGE SCALE GENOMIC DNA]</scope>
    <source>
        <strain evidence="1 2">DSM 44254</strain>
    </source>
</reference>